<evidence type="ECO:0000259" key="9">
    <source>
        <dbReference type="Pfam" id="PF02397"/>
    </source>
</evidence>
<proteinExistence type="inferred from homology"/>
<dbReference type="Pfam" id="PF02397">
    <property type="entry name" value="Bac_transf"/>
    <property type="match status" value="1"/>
</dbReference>
<evidence type="ECO:0000256" key="5">
    <source>
        <dbReference type="ARBA" id="ARBA00022989"/>
    </source>
</evidence>
<gene>
    <name evidence="10" type="ORF">FE263_02625</name>
</gene>
<dbReference type="InterPro" id="IPR003362">
    <property type="entry name" value="Bact_transf"/>
</dbReference>
<feature type="transmembrane region" description="Helical" evidence="8">
    <location>
        <begin position="15"/>
        <end position="40"/>
    </location>
</feature>
<dbReference type="AlphaFoldDB" id="A0A5R9JBJ6"/>
<comment type="similarity">
    <text evidence="2">Belongs to the bacterial sugar transferase family.</text>
</comment>
<evidence type="ECO:0000313" key="10">
    <source>
        <dbReference type="EMBL" id="TLU74123.1"/>
    </source>
</evidence>
<keyword evidence="5 8" id="KW-1133">Transmembrane helix</keyword>
<keyword evidence="11" id="KW-1185">Reference proteome</keyword>
<evidence type="ECO:0000256" key="8">
    <source>
        <dbReference type="SAM" id="Phobius"/>
    </source>
</evidence>
<dbReference type="EMBL" id="VCDI01000001">
    <property type="protein sequence ID" value="TLU74123.1"/>
    <property type="molecule type" value="Genomic_DNA"/>
</dbReference>
<evidence type="ECO:0000313" key="11">
    <source>
        <dbReference type="Proteomes" id="UP000305654"/>
    </source>
</evidence>
<dbReference type="NCBIfam" id="TIGR03023">
    <property type="entry name" value="WcaJ_sugtrans"/>
    <property type="match status" value="1"/>
</dbReference>
<dbReference type="NCBIfam" id="TIGR03025">
    <property type="entry name" value="EPS_sugtrans"/>
    <property type="match status" value="1"/>
</dbReference>
<dbReference type="OrthoDB" id="9808602at2"/>
<evidence type="ECO:0000256" key="2">
    <source>
        <dbReference type="ARBA" id="ARBA00006464"/>
    </source>
</evidence>
<dbReference type="InterPro" id="IPR017473">
    <property type="entry name" value="Undecaprenyl-P_gluc_Ptfrase"/>
</dbReference>
<dbReference type="PANTHER" id="PTHR30576">
    <property type="entry name" value="COLANIC BIOSYNTHESIS UDP-GLUCOSE LIPID CARRIER TRANSFERASE"/>
    <property type="match status" value="1"/>
</dbReference>
<keyword evidence="3 10" id="KW-0808">Transferase</keyword>
<dbReference type="GO" id="GO:0000271">
    <property type="term" value="P:polysaccharide biosynthetic process"/>
    <property type="evidence" value="ECO:0007669"/>
    <property type="project" value="UniProtKB-KW"/>
</dbReference>
<reference evidence="10 11" key="1">
    <citation type="submission" date="2019-05" db="EMBL/GenBank/DDBJ databases">
        <authorList>
            <person name="Pankratov T."/>
            <person name="Grouzdev D."/>
        </authorList>
    </citation>
    <scope>NUCLEOTIDE SEQUENCE [LARGE SCALE GENOMIC DNA]</scope>
    <source>
        <strain evidence="10 11">KEBCLARHB70R</strain>
    </source>
</reference>
<feature type="transmembrane region" description="Helical" evidence="8">
    <location>
        <begin position="122"/>
        <end position="143"/>
    </location>
</feature>
<evidence type="ECO:0000256" key="3">
    <source>
        <dbReference type="ARBA" id="ARBA00022679"/>
    </source>
</evidence>
<name>A0A5R9JBJ6_9PROT</name>
<dbReference type="SUPFAM" id="SSF51735">
    <property type="entry name" value="NAD(P)-binding Rossmann-fold domains"/>
    <property type="match status" value="1"/>
</dbReference>
<evidence type="ECO:0000256" key="1">
    <source>
        <dbReference type="ARBA" id="ARBA00004141"/>
    </source>
</evidence>
<dbReference type="PANTHER" id="PTHR30576:SF0">
    <property type="entry name" value="UNDECAPRENYL-PHOSPHATE N-ACETYLGALACTOSAMINYL 1-PHOSPHATE TRANSFERASE-RELATED"/>
    <property type="match status" value="1"/>
</dbReference>
<evidence type="ECO:0000256" key="6">
    <source>
        <dbReference type="ARBA" id="ARBA00023136"/>
    </source>
</evidence>
<dbReference type="RefSeq" id="WP_138324376.1">
    <property type="nucleotide sequence ID" value="NZ_VCDI01000001.1"/>
</dbReference>
<dbReference type="Proteomes" id="UP000305654">
    <property type="component" value="Unassembled WGS sequence"/>
</dbReference>
<keyword evidence="4 8" id="KW-0812">Transmembrane</keyword>
<feature type="transmembrane region" description="Helical" evidence="8">
    <location>
        <begin position="292"/>
        <end position="313"/>
    </location>
</feature>
<dbReference type="Gene3D" id="3.40.50.720">
    <property type="entry name" value="NAD(P)-binding Rossmann-like Domain"/>
    <property type="match status" value="1"/>
</dbReference>
<evidence type="ECO:0000256" key="4">
    <source>
        <dbReference type="ARBA" id="ARBA00022692"/>
    </source>
</evidence>
<dbReference type="InterPro" id="IPR017475">
    <property type="entry name" value="EPS_sugar_tfrase"/>
</dbReference>
<dbReference type="GO" id="GO:0089702">
    <property type="term" value="F:undecaprenyl-phosphate glucose phosphotransferase activity"/>
    <property type="evidence" value="ECO:0007669"/>
    <property type="project" value="UniProtKB-EC"/>
</dbReference>
<protein>
    <submittedName>
        <fullName evidence="10">Undecaprenyl-phosphate glucose phosphotransferase</fullName>
        <ecNumber evidence="10">2.7.8.31</ecNumber>
    </submittedName>
</protein>
<dbReference type="EC" id="2.7.8.31" evidence="10"/>
<comment type="subcellular location">
    <subcellularLocation>
        <location evidence="1">Membrane</location>
        <topology evidence="1">Multi-pass membrane protein</topology>
    </subcellularLocation>
</comment>
<keyword evidence="6 8" id="KW-0472">Membrane</keyword>
<feature type="transmembrane region" description="Helical" evidence="8">
    <location>
        <begin position="91"/>
        <end position="110"/>
    </location>
</feature>
<evidence type="ECO:0000256" key="7">
    <source>
        <dbReference type="ARBA" id="ARBA00023169"/>
    </source>
</evidence>
<organism evidence="10 11">
    <name type="scientific">Lichenicoccus roseus</name>
    <dbReference type="NCBI Taxonomy" id="2683649"/>
    <lineage>
        <taxon>Bacteria</taxon>
        <taxon>Pseudomonadati</taxon>
        <taxon>Pseudomonadota</taxon>
        <taxon>Alphaproteobacteria</taxon>
        <taxon>Acetobacterales</taxon>
        <taxon>Acetobacteraceae</taxon>
        <taxon>Lichenicoccus</taxon>
    </lineage>
</organism>
<keyword evidence="7" id="KW-0270">Exopolysaccharide synthesis</keyword>
<sequence length="479" mass="53349">MLAIPEPAPPRAHTISFPVMAGLVRITDLILLIVAGYLSIRIETDLYGSYPKGAIEPAAWAGALAASFSLARASAYSQSVLMSGPVQLRRLVRPLAFGAFCQIACLFVLYHGNLPFRSWPFVWGLVAACALGLSRLPLIRLLGRWSRDGRLARKVAIVGAGEHSRVFMERLREEPGAYQVVGLYDDRMSRLPDVPLDVPLRGTVADLVQQSREEPVDVIVVALPLNAAERIKSIMEQLSSTVADIVLTTDLPRLGFDYTQFEVVGRNPVVAVREAPLKDWQAIEKAVLDRSIGLLALVLLSPLLLATVIAIKLDSPGPVLFRQPRMGFNNRPFICYKFRSMHSAMTDLLADRQTTRDDPRITRVGRVIRKLSIDELPQIFNVLNGTMSLVGPRPHAPNTKAADRLFTEVVQQYALRHRVKPGITGWAQVNGWRGETKTIDQIEQRVACDLFYIENWSVRFDIEIMIRTLLGEVRSKTAF</sequence>
<feature type="domain" description="Bacterial sugar transferase" evidence="9">
    <location>
        <begin position="285"/>
        <end position="469"/>
    </location>
</feature>
<accession>A0A5R9JBJ6</accession>
<dbReference type="Pfam" id="PF13727">
    <property type="entry name" value="CoA_binding_3"/>
    <property type="match status" value="1"/>
</dbReference>
<dbReference type="GO" id="GO:0016020">
    <property type="term" value="C:membrane"/>
    <property type="evidence" value="ECO:0007669"/>
    <property type="project" value="UniProtKB-SubCell"/>
</dbReference>
<dbReference type="InterPro" id="IPR036291">
    <property type="entry name" value="NAD(P)-bd_dom_sf"/>
</dbReference>
<comment type="caution">
    <text evidence="10">The sequence shown here is derived from an EMBL/GenBank/DDBJ whole genome shotgun (WGS) entry which is preliminary data.</text>
</comment>